<keyword evidence="2" id="KW-0805">Transcription regulation</keyword>
<dbReference type="Gene3D" id="1.10.10.10">
    <property type="entry name" value="Winged helix-like DNA-binding domain superfamily/Winged helix DNA-binding domain"/>
    <property type="match status" value="1"/>
</dbReference>
<organism evidence="6 9">
    <name type="scientific">Allgaiera indica</name>
    <dbReference type="NCBI Taxonomy" id="765699"/>
    <lineage>
        <taxon>Bacteria</taxon>
        <taxon>Pseudomonadati</taxon>
        <taxon>Pseudomonadota</taxon>
        <taxon>Alphaproteobacteria</taxon>
        <taxon>Rhodobacterales</taxon>
        <taxon>Paracoccaceae</taxon>
        <taxon>Allgaiera</taxon>
    </lineage>
</organism>
<dbReference type="PANTHER" id="PTHR30579:SF7">
    <property type="entry name" value="HTH-TYPE TRANSCRIPTIONAL REGULATOR LRHA-RELATED"/>
    <property type="match status" value="1"/>
</dbReference>
<evidence type="ECO:0000256" key="1">
    <source>
        <dbReference type="ARBA" id="ARBA00009437"/>
    </source>
</evidence>
<dbReference type="AlphaFoldDB" id="A0AAN4UUX9"/>
<keyword evidence="8" id="KW-1185">Reference proteome</keyword>
<dbReference type="SUPFAM" id="SSF46785">
    <property type="entry name" value="Winged helix' DNA-binding domain"/>
    <property type="match status" value="1"/>
</dbReference>
<dbReference type="EMBL" id="BNAB01000026">
    <property type="protein sequence ID" value="GHE05576.1"/>
    <property type="molecule type" value="Genomic_DNA"/>
</dbReference>
<reference evidence="6" key="1">
    <citation type="journal article" date="2014" name="Int. J. Syst. Evol. Microbiol.">
        <title>Complete genome sequence of Corynebacterium casei LMG S-19264T (=DSM 44701T), isolated from a smear-ripened cheese.</title>
        <authorList>
            <consortium name="US DOE Joint Genome Institute (JGI-PGF)"/>
            <person name="Walter F."/>
            <person name="Albersmeier A."/>
            <person name="Kalinowski J."/>
            <person name="Ruckert C."/>
        </authorList>
    </citation>
    <scope>NUCLEOTIDE SEQUENCE</scope>
    <source>
        <strain evidence="6">CGMCC 1.10859</strain>
    </source>
</reference>
<dbReference type="InterPro" id="IPR000847">
    <property type="entry name" value="LysR_HTH_N"/>
</dbReference>
<dbReference type="Pfam" id="PF00126">
    <property type="entry name" value="HTH_1"/>
    <property type="match status" value="1"/>
</dbReference>
<dbReference type="GO" id="GO:0003677">
    <property type="term" value="F:DNA binding"/>
    <property type="evidence" value="ECO:0007669"/>
    <property type="project" value="UniProtKB-KW"/>
</dbReference>
<dbReference type="InterPro" id="IPR036388">
    <property type="entry name" value="WH-like_DNA-bd_sf"/>
</dbReference>
<gene>
    <name evidence="6" type="ORF">GCM10008024_36930</name>
    <name evidence="7" type="ORF">SAMN05444006_1293</name>
</gene>
<dbReference type="PRINTS" id="PR00039">
    <property type="entry name" value="HTHLYSR"/>
</dbReference>
<evidence type="ECO:0000256" key="2">
    <source>
        <dbReference type="ARBA" id="ARBA00023015"/>
    </source>
</evidence>
<dbReference type="PROSITE" id="PS50931">
    <property type="entry name" value="HTH_LYSR"/>
    <property type="match status" value="1"/>
</dbReference>
<keyword evidence="4" id="KW-0804">Transcription</keyword>
<reference evidence="6" key="3">
    <citation type="submission" date="2023-06" db="EMBL/GenBank/DDBJ databases">
        <authorList>
            <person name="Sun Q."/>
            <person name="Zhou Y."/>
        </authorList>
    </citation>
    <scope>NUCLEOTIDE SEQUENCE</scope>
    <source>
        <strain evidence="6">CGMCC 1.10859</strain>
    </source>
</reference>
<proteinExistence type="inferred from homology"/>
<dbReference type="SUPFAM" id="SSF53850">
    <property type="entry name" value="Periplasmic binding protein-like II"/>
    <property type="match status" value="1"/>
</dbReference>
<comment type="caution">
    <text evidence="6">The sequence shown here is derived from an EMBL/GenBank/DDBJ whole genome shotgun (WGS) entry which is preliminary data.</text>
</comment>
<dbReference type="RefSeq" id="WP_035839062.1">
    <property type="nucleotide sequence ID" value="NZ_BNAB01000026.1"/>
</dbReference>
<keyword evidence="3 7" id="KW-0238">DNA-binding</keyword>
<dbReference type="InterPro" id="IPR005119">
    <property type="entry name" value="LysR_subst-bd"/>
</dbReference>
<dbReference type="Proteomes" id="UP000634647">
    <property type="component" value="Unassembled WGS sequence"/>
</dbReference>
<evidence type="ECO:0000259" key="5">
    <source>
        <dbReference type="PROSITE" id="PS50931"/>
    </source>
</evidence>
<protein>
    <submittedName>
        <fullName evidence="7">DNA-binding transcriptional regulator, LysR family</fullName>
    </submittedName>
    <submittedName>
        <fullName evidence="6">LysR family transcriptional regulator</fullName>
    </submittedName>
</protein>
<evidence type="ECO:0000256" key="3">
    <source>
        <dbReference type="ARBA" id="ARBA00023125"/>
    </source>
</evidence>
<dbReference type="Gene3D" id="3.40.190.10">
    <property type="entry name" value="Periplasmic binding protein-like II"/>
    <property type="match status" value="2"/>
</dbReference>
<evidence type="ECO:0000313" key="7">
    <source>
        <dbReference type="EMBL" id="SDX77399.1"/>
    </source>
</evidence>
<comment type="similarity">
    <text evidence="1">Belongs to the LysR transcriptional regulatory family.</text>
</comment>
<dbReference type="PANTHER" id="PTHR30579">
    <property type="entry name" value="TRANSCRIPTIONAL REGULATOR"/>
    <property type="match status" value="1"/>
</dbReference>
<evidence type="ECO:0000256" key="4">
    <source>
        <dbReference type="ARBA" id="ARBA00023163"/>
    </source>
</evidence>
<reference evidence="7 8" key="2">
    <citation type="submission" date="2016-10" db="EMBL/GenBank/DDBJ databases">
        <authorList>
            <person name="Varghese N."/>
            <person name="Submissions S."/>
        </authorList>
    </citation>
    <scope>NUCLEOTIDE SEQUENCE [LARGE SCALE GENOMIC DNA]</scope>
    <source>
        <strain evidence="7 8">DSM 24802</strain>
    </source>
</reference>
<name>A0AAN4UUX9_9RHOB</name>
<dbReference type="Proteomes" id="UP000199541">
    <property type="component" value="Unassembled WGS sequence"/>
</dbReference>
<sequence length="290" mass="30734">MLDSDLMRGFLAVAEAGSVTRGAARLGRTQSAVSMQIRRLEEVLGQPLFERLPRGVVLTERGAQLLPYARRVVDLLAEAGQALRERPLAGPVRVGIPEEYSERLLPAALAAFAARHPGVEVSVRVDYSAPQLAALADGAIDLAVTFASGQEGPGEVLGVDPTVWVTSAVHGQHLRRPLPIAAFFRSDWCRDYAEGSLRRQGIRYRVAWECDTAGGMEQAVRAGLAVAPLARSALPEGCRELTAEDGFPPIDATAIVLHRAPGGGASEAVAGMAEMLRAAFRPLTAQGGTA</sequence>
<dbReference type="InterPro" id="IPR050176">
    <property type="entry name" value="LTTR"/>
</dbReference>
<accession>A0AAN4UUX9</accession>
<dbReference type="Pfam" id="PF03466">
    <property type="entry name" value="LysR_substrate"/>
    <property type="match status" value="1"/>
</dbReference>
<dbReference type="InterPro" id="IPR036390">
    <property type="entry name" value="WH_DNA-bd_sf"/>
</dbReference>
<evidence type="ECO:0000313" key="6">
    <source>
        <dbReference type="EMBL" id="GHE05576.1"/>
    </source>
</evidence>
<evidence type="ECO:0000313" key="8">
    <source>
        <dbReference type="Proteomes" id="UP000199541"/>
    </source>
</evidence>
<feature type="domain" description="HTH lysR-type" evidence="5">
    <location>
        <begin position="2"/>
        <end position="59"/>
    </location>
</feature>
<dbReference type="GO" id="GO:0003700">
    <property type="term" value="F:DNA-binding transcription factor activity"/>
    <property type="evidence" value="ECO:0007669"/>
    <property type="project" value="InterPro"/>
</dbReference>
<dbReference type="EMBL" id="FNOB01000029">
    <property type="protein sequence ID" value="SDX77399.1"/>
    <property type="molecule type" value="Genomic_DNA"/>
</dbReference>
<evidence type="ECO:0000313" key="9">
    <source>
        <dbReference type="Proteomes" id="UP000634647"/>
    </source>
</evidence>
<dbReference type="FunFam" id="1.10.10.10:FF:000001">
    <property type="entry name" value="LysR family transcriptional regulator"/>
    <property type="match status" value="1"/>
</dbReference>